<evidence type="ECO:0000313" key="3">
    <source>
        <dbReference type="EMBL" id="TWP44280.1"/>
    </source>
</evidence>
<reference evidence="3 4" key="1">
    <citation type="submission" date="2019-07" db="EMBL/GenBank/DDBJ databases">
        <title>Lentzea xizangensis sp. nov., isolated from Qinghai-Tibetan Plateau Soils.</title>
        <authorList>
            <person name="Huang J."/>
        </authorList>
    </citation>
    <scope>NUCLEOTIDE SEQUENCE [LARGE SCALE GENOMIC DNA]</scope>
    <source>
        <strain evidence="3 4">FXJ1.1311</strain>
    </source>
</reference>
<dbReference type="OrthoDB" id="273614at2"/>
<dbReference type="Gene3D" id="3.40.630.30">
    <property type="match status" value="1"/>
</dbReference>
<dbReference type="CDD" id="cd04301">
    <property type="entry name" value="NAT_SF"/>
    <property type="match status" value="1"/>
</dbReference>
<dbReference type="PANTHER" id="PTHR13947">
    <property type="entry name" value="GNAT FAMILY N-ACETYLTRANSFERASE"/>
    <property type="match status" value="1"/>
</dbReference>
<dbReference type="PANTHER" id="PTHR13947:SF37">
    <property type="entry name" value="LD18367P"/>
    <property type="match status" value="1"/>
</dbReference>
<evidence type="ECO:0000313" key="4">
    <source>
        <dbReference type="Proteomes" id="UP000316639"/>
    </source>
</evidence>
<accession>A0A563EGX9</accession>
<organism evidence="3 4">
    <name type="scientific">Lentzea tibetensis</name>
    <dbReference type="NCBI Taxonomy" id="2591470"/>
    <lineage>
        <taxon>Bacteria</taxon>
        <taxon>Bacillati</taxon>
        <taxon>Actinomycetota</taxon>
        <taxon>Actinomycetes</taxon>
        <taxon>Pseudonocardiales</taxon>
        <taxon>Pseudonocardiaceae</taxon>
        <taxon>Lentzea</taxon>
    </lineage>
</organism>
<name>A0A563EGX9_9PSEU</name>
<evidence type="ECO:0000259" key="2">
    <source>
        <dbReference type="PROSITE" id="PS51186"/>
    </source>
</evidence>
<dbReference type="InterPro" id="IPR000182">
    <property type="entry name" value="GNAT_dom"/>
</dbReference>
<comment type="caution">
    <text evidence="3">The sequence shown here is derived from an EMBL/GenBank/DDBJ whole genome shotgun (WGS) entry which is preliminary data.</text>
</comment>
<keyword evidence="1 3" id="KW-0808">Transferase</keyword>
<sequence>MTDVEIRPARTDELAAIGEITVDAYLAEGVIDNKTTGYAVDLADTAARFRDAVLLAAVSGDGTVLGSVTIVEPGTPYAEISRPGELEFRMLSVAPSARGRGVGEALTRAVIAHARSLGIGRVVMSSSEHMKTAHRLYSRLGFSRLRERDWRPLPGVELWAFAFSLDL</sequence>
<protein>
    <submittedName>
        <fullName evidence="3">GNAT family N-acetyltransferase</fullName>
    </submittedName>
</protein>
<keyword evidence="4" id="KW-1185">Reference proteome</keyword>
<dbReference type="AlphaFoldDB" id="A0A563EGX9"/>
<dbReference type="InterPro" id="IPR050769">
    <property type="entry name" value="NAT_camello-type"/>
</dbReference>
<dbReference type="PROSITE" id="PS51186">
    <property type="entry name" value="GNAT"/>
    <property type="match status" value="1"/>
</dbReference>
<evidence type="ECO:0000256" key="1">
    <source>
        <dbReference type="ARBA" id="ARBA00022679"/>
    </source>
</evidence>
<dbReference type="InterPro" id="IPR016181">
    <property type="entry name" value="Acyl_CoA_acyltransferase"/>
</dbReference>
<dbReference type="EMBL" id="VOBR01000053">
    <property type="protein sequence ID" value="TWP44280.1"/>
    <property type="molecule type" value="Genomic_DNA"/>
</dbReference>
<feature type="domain" description="N-acetyltransferase" evidence="2">
    <location>
        <begin position="4"/>
        <end position="167"/>
    </location>
</feature>
<dbReference type="Proteomes" id="UP000316639">
    <property type="component" value="Unassembled WGS sequence"/>
</dbReference>
<dbReference type="Pfam" id="PF00583">
    <property type="entry name" value="Acetyltransf_1"/>
    <property type="match status" value="1"/>
</dbReference>
<dbReference type="GO" id="GO:0008080">
    <property type="term" value="F:N-acetyltransferase activity"/>
    <property type="evidence" value="ECO:0007669"/>
    <property type="project" value="InterPro"/>
</dbReference>
<gene>
    <name evidence="3" type="ORF">FKR81_41470</name>
</gene>
<proteinExistence type="predicted"/>
<dbReference type="RefSeq" id="WP_146360862.1">
    <property type="nucleotide sequence ID" value="NZ_VOBR01000053.1"/>
</dbReference>
<dbReference type="SUPFAM" id="SSF55729">
    <property type="entry name" value="Acyl-CoA N-acyltransferases (Nat)"/>
    <property type="match status" value="1"/>
</dbReference>